<sequence length="501" mass="57275">MNFTEKDQKQINEENLTTTQLLNQLETFKSGIPPINLIISATLKNGIISITEEEKEKFISYFDSEKKELKLVKFVPASGAATRMFKKVFNFLEELTSEKKPFQKILDKPKYAEVKQLLENKEKLPFHEKVLENLPTNESKPTDLLYLETLLSTEKLNFGKLPKGLIPFHKHKDSTTSPFIEHFYESAIYAETNGKARLHFTVTEEHLPKFQHAFETQKNQLEQENNCAFEVDYSFQQKSTNTIAVNLDNTPFRHTNNQLVFRPAGHGALLQNLNKVEADIIFIKNIDNVVKRKFLPEIANYKKMLAGFLLQTQHEIFQLLTELDKDGFSEELADKARKFVKNKFGFIKQFNSAEAIKNHLNKPIRICGMVKNEGAPGGGPFWIKGEDGKISLQIVESAQMDLNNPKQAEIQEKATHFNPVDLVCGIKNYKGEKFDLNEFSAPEQGFISEKSIDGKKIKALELPGLWNGAMAKWNTIFVEVPSHTFNPVKTVNDLLKPSHQR</sequence>
<dbReference type="InterPro" id="IPR029044">
    <property type="entry name" value="Nucleotide-diphossugar_trans"/>
</dbReference>
<proteinExistence type="predicted"/>
<reference evidence="2 3" key="1">
    <citation type="submission" date="2023-07" db="EMBL/GenBank/DDBJ databases">
        <title>Genomic Encyclopedia of Type Strains, Phase IV (KMG-IV): sequencing the most valuable type-strain genomes for metagenomic binning, comparative biology and taxonomic classification.</title>
        <authorList>
            <person name="Goeker M."/>
        </authorList>
    </citation>
    <scope>NUCLEOTIDE SEQUENCE [LARGE SCALE GENOMIC DNA]</scope>
    <source>
        <strain evidence="2 3">DSM 102814</strain>
    </source>
</reference>
<dbReference type="RefSeq" id="WP_309726310.1">
    <property type="nucleotide sequence ID" value="NZ_JAVDQA010000001.1"/>
</dbReference>
<feature type="domain" description="DUF4301" evidence="1">
    <location>
        <begin position="4"/>
        <end position="500"/>
    </location>
</feature>
<dbReference type="SUPFAM" id="SSF53448">
    <property type="entry name" value="Nucleotide-diphospho-sugar transferases"/>
    <property type="match status" value="1"/>
</dbReference>
<comment type="caution">
    <text evidence="2">The sequence shown here is derived from an EMBL/GenBank/DDBJ whole genome shotgun (WGS) entry which is preliminary data.</text>
</comment>
<evidence type="ECO:0000313" key="2">
    <source>
        <dbReference type="EMBL" id="MDR6299536.1"/>
    </source>
</evidence>
<keyword evidence="3" id="KW-1185">Reference proteome</keyword>
<evidence type="ECO:0000313" key="3">
    <source>
        <dbReference type="Proteomes" id="UP001257659"/>
    </source>
</evidence>
<evidence type="ECO:0000259" key="1">
    <source>
        <dbReference type="Pfam" id="PF14134"/>
    </source>
</evidence>
<dbReference type="Proteomes" id="UP001257659">
    <property type="component" value="Unassembled WGS sequence"/>
</dbReference>
<name>A0ABU1K1Q9_9FLAO</name>
<dbReference type="InterPro" id="IPR025393">
    <property type="entry name" value="DUF4301"/>
</dbReference>
<dbReference type="EMBL" id="JAVDQA010000001">
    <property type="protein sequence ID" value="MDR6299536.1"/>
    <property type="molecule type" value="Genomic_DNA"/>
</dbReference>
<dbReference type="Pfam" id="PF14134">
    <property type="entry name" value="DUF4301"/>
    <property type="match status" value="1"/>
</dbReference>
<gene>
    <name evidence="2" type="ORF">GGR31_000152</name>
</gene>
<organism evidence="2 3">
    <name type="scientific">Mesonia maritima</name>
    <dbReference type="NCBI Taxonomy" id="1793873"/>
    <lineage>
        <taxon>Bacteria</taxon>
        <taxon>Pseudomonadati</taxon>
        <taxon>Bacteroidota</taxon>
        <taxon>Flavobacteriia</taxon>
        <taxon>Flavobacteriales</taxon>
        <taxon>Flavobacteriaceae</taxon>
        <taxon>Mesonia</taxon>
    </lineage>
</organism>
<protein>
    <recommendedName>
        <fullName evidence="1">DUF4301 domain-containing protein</fullName>
    </recommendedName>
</protein>
<accession>A0ABU1K1Q9</accession>